<keyword evidence="5 7" id="KW-1133">Transmembrane helix</keyword>
<evidence type="ECO:0000313" key="10">
    <source>
        <dbReference type="Proteomes" id="UP000028302"/>
    </source>
</evidence>
<dbReference type="PANTHER" id="PTHR34582:SF6">
    <property type="entry name" value="UPF0702 TRANSMEMBRANE PROTEIN YCAP"/>
    <property type="match status" value="1"/>
</dbReference>
<accession>A0A084II96</accession>
<comment type="subcellular location">
    <subcellularLocation>
        <location evidence="1">Cell membrane</location>
        <topology evidence="1">Multi-pass membrane protein</topology>
    </subcellularLocation>
</comment>
<gene>
    <name evidence="9" type="ORF">C41B8_15105</name>
</gene>
<reference evidence="9 10" key="1">
    <citation type="submission" date="2013-03" db="EMBL/GenBank/DDBJ databases">
        <title>Salinisphaera hydrothermalis C41B8 Genome Sequencing.</title>
        <authorList>
            <person name="Li C."/>
            <person name="Lai Q."/>
            <person name="Shao Z."/>
        </authorList>
    </citation>
    <scope>NUCLEOTIDE SEQUENCE [LARGE SCALE GENOMIC DNA]</scope>
    <source>
        <strain evidence="9 10">C41B8</strain>
    </source>
</reference>
<evidence type="ECO:0000256" key="4">
    <source>
        <dbReference type="ARBA" id="ARBA00022692"/>
    </source>
</evidence>
<dbReference type="AlphaFoldDB" id="A0A084II96"/>
<organism evidence="9 10">
    <name type="scientific">Salinisphaera hydrothermalis (strain C41B8)</name>
    <dbReference type="NCBI Taxonomy" id="1304275"/>
    <lineage>
        <taxon>Bacteria</taxon>
        <taxon>Pseudomonadati</taxon>
        <taxon>Pseudomonadota</taxon>
        <taxon>Gammaproteobacteria</taxon>
        <taxon>Salinisphaerales</taxon>
        <taxon>Salinisphaeraceae</taxon>
        <taxon>Salinisphaera</taxon>
    </lineage>
</organism>
<dbReference type="STRING" id="1304275.C41B8_15105"/>
<dbReference type="EMBL" id="APNK01000030">
    <property type="protein sequence ID" value="KEZ76430.1"/>
    <property type="molecule type" value="Genomic_DNA"/>
</dbReference>
<keyword evidence="6 7" id="KW-0472">Membrane</keyword>
<comment type="similarity">
    <text evidence="2">Belongs to the UPF0702 family.</text>
</comment>
<keyword evidence="3" id="KW-1003">Cell membrane</keyword>
<evidence type="ECO:0000256" key="7">
    <source>
        <dbReference type="SAM" id="Phobius"/>
    </source>
</evidence>
<protein>
    <recommendedName>
        <fullName evidence="8">YetF C-terminal domain-containing protein</fullName>
    </recommendedName>
</protein>
<keyword evidence="10" id="KW-1185">Reference proteome</keyword>
<dbReference type="Pfam" id="PF04239">
    <property type="entry name" value="DUF421"/>
    <property type="match status" value="1"/>
</dbReference>
<evidence type="ECO:0000259" key="8">
    <source>
        <dbReference type="Pfam" id="PF04239"/>
    </source>
</evidence>
<feature type="domain" description="YetF C-terminal" evidence="8">
    <location>
        <begin position="114"/>
        <end position="196"/>
    </location>
</feature>
<proteinExistence type="inferred from homology"/>
<dbReference type="Gene3D" id="3.30.240.20">
    <property type="entry name" value="bsu07140 like domains"/>
    <property type="match status" value="1"/>
</dbReference>
<dbReference type="eggNOG" id="COG2323">
    <property type="taxonomic scope" value="Bacteria"/>
</dbReference>
<dbReference type="InterPro" id="IPR007353">
    <property type="entry name" value="DUF421"/>
</dbReference>
<feature type="transmembrane region" description="Helical" evidence="7">
    <location>
        <begin position="36"/>
        <end position="56"/>
    </location>
</feature>
<evidence type="ECO:0000256" key="1">
    <source>
        <dbReference type="ARBA" id="ARBA00004651"/>
    </source>
</evidence>
<dbReference type="PATRIC" id="fig|1304275.5.peg.3087"/>
<evidence type="ECO:0000256" key="6">
    <source>
        <dbReference type="ARBA" id="ARBA00023136"/>
    </source>
</evidence>
<dbReference type="Proteomes" id="UP000028302">
    <property type="component" value="Unassembled WGS sequence"/>
</dbReference>
<dbReference type="PANTHER" id="PTHR34582">
    <property type="entry name" value="UPF0702 TRANSMEMBRANE PROTEIN YCAP"/>
    <property type="match status" value="1"/>
</dbReference>
<dbReference type="InterPro" id="IPR023090">
    <property type="entry name" value="UPF0702_alpha/beta_dom_sf"/>
</dbReference>
<keyword evidence="4 7" id="KW-0812">Transmembrane</keyword>
<evidence type="ECO:0000256" key="3">
    <source>
        <dbReference type="ARBA" id="ARBA00022475"/>
    </source>
</evidence>
<sequence>MASRLSAFDRGRRSMITTTDGIDMFNDWFISHPANLVWVALCTIALYVVIVVAARLSGVRSFAEMSTFDIAVTVALGSLVASVVVSKNPPLLQGVVAVATLYALQLMVSQLRSRFSAVETLADNRPILLMGPGGEIKHANLRVARVTEDDLRAHMRRANISDPTRVRAMVMEGTGNINVLHGEHHDPSDAPWILQGVRDYTR</sequence>
<evidence type="ECO:0000313" key="9">
    <source>
        <dbReference type="EMBL" id="KEZ76430.1"/>
    </source>
</evidence>
<comment type="caution">
    <text evidence="9">The sequence shown here is derived from an EMBL/GenBank/DDBJ whole genome shotgun (WGS) entry which is preliminary data.</text>
</comment>
<evidence type="ECO:0000256" key="5">
    <source>
        <dbReference type="ARBA" id="ARBA00022989"/>
    </source>
</evidence>
<dbReference type="GO" id="GO:0005886">
    <property type="term" value="C:plasma membrane"/>
    <property type="evidence" value="ECO:0007669"/>
    <property type="project" value="UniProtKB-SubCell"/>
</dbReference>
<evidence type="ECO:0000256" key="2">
    <source>
        <dbReference type="ARBA" id="ARBA00006448"/>
    </source>
</evidence>
<name>A0A084II96_SALHC</name>